<dbReference type="Pfam" id="PF04234">
    <property type="entry name" value="CopC"/>
    <property type="match status" value="1"/>
</dbReference>
<feature type="domain" description="CopC" evidence="5">
    <location>
        <begin position="28"/>
        <end position="120"/>
    </location>
</feature>
<keyword evidence="1 4" id="KW-0732">Signal</keyword>
<dbReference type="SUPFAM" id="SSF81296">
    <property type="entry name" value="E set domains"/>
    <property type="match status" value="1"/>
</dbReference>
<dbReference type="STRING" id="252474.B1A74_11100"/>
<evidence type="ECO:0000256" key="4">
    <source>
        <dbReference type="SAM" id="SignalP"/>
    </source>
</evidence>
<evidence type="ECO:0000313" key="6">
    <source>
        <dbReference type="EMBL" id="OOC09426.1"/>
    </source>
</evidence>
<feature type="chain" id="PRO_5010708423" evidence="4">
    <location>
        <begin position="28"/>
        <end position="122"/>
    </location>
</feature>
<evidence type="ECO:0000313" key="7">
    <source>
        <dbReference type="Proteomes" id="UP000189177"/>
    </source>
</evidence>
<comment type="caution">
    <text evidence="6">The sequence shown here is derived from an EMBL/GenBank/DDBJ whole genome shotgun (WGS) entry which is preliminary data.</text>
</comment>
<dbReference type="InterPro" id="IPR014756">
    <property type="entry name" value="Ig_E-set"/>
</dbReference>
<feature type="signal peptide" evidence="4">
    <location>
        <begin position="1"/>
        <end position="27"/>
    </location>
</feature>
<dbReference type="InterPro" id="IPR007348">
    <property type="entry name" value="CopC_dom"/>
</dbReference>
<dbReference type="Gene3D" id="2.60.40.1220">
    <property type="match status" value="1"/>
</dbReference>
<evidence type="ECO:0000259" key="5">
    <source>
        <dbReference type="Pfam" id="PF04234"/>
    </source>
</evidence>
<dbReference type="RefSeq" id="WP_026288960.1">
    <property type="nucleotide sequence ID" value="NZ_MUZR01000050.1"/>
</dbReference>
<evidence type="ECO:0000256" key="3">
    <source>
        <dbReference type="SAM" id="MobiDB-lite"/>
    </source>
</evidence>
<keyword evidence="2" id="KW-0186">Copper</keyword>
<dbReference type="EMBL" id="MUZR01000050">
    <property type="protein sequence ID" value="OOC09426.1"/>
    <property type="molecule type" value="Genomic_DNA"/>
</dbReference>
<evidence type="ECO:0000256" key="2">
    <source>
        <dbReference type="ARBA" id="ARBA00023008"/>
    </source>
</evidence>
<feature type="region of interest" description="Disordered" evidence="3">
    <location>
        <begin position="68"/>
        <end position="93"/>
    </location>
</feature>
<dbReference type="OrthoDB" id="5568545at2"/>
<proteinExistence type="predicted"/>
<sequence>MMTMITRNTLLSGLAALLLAVATPLLAHEGEMGQVPNDGSTVQGTPEEIGIHFDGAMRITQFDVTGPQGRVSLENQPGNESTEEYRVRPAGSMEPGSYEVRWRGLARDGHMMSDTFRFTVED</sequence>
<organism evidence="6 7">
    <name type="scientific">Thioalkalivibrio halophilus</name>
    <dbReference type="NCBI Taxonomy" id="252474"/>
    <lineage>
        <taxon>Bacteria</taxon>
        <taxon>Pseudomonadati</taxon>
        <taxon>Pseudomonadota</taxon>
        <taxon>Gammaproteobacteria</taxon>
        <taxon>Chromatiales</taxon>
        <taxon>Ectothiorhodospiraceae</taxon>
        <taxon>Thioalkalivibrio</taxon>
    </lineage>
</organism>
<dbReference type="AlphaFoldDB" id="A0A1V2ZWI3"/>
<reference evidence="6 7" key="1">
    <citation type="submission" date="2017-02" db="EMBL/GenBank/DDBJ databases">
        <title>Genomic diversity within the haloalkaliphilic genus Thioalkalivibrio.</title>
        <authorList>
            <person name="Ahn A.-C."/>
            <person name="Meier-Kolthoff J."/>
            <person name="Overmars L."/>
            <person name="Richter M."/>
            <person name="Woyke T."/>
            <person name="Sorokin D.Y."/>
            <person name="Muyzer G."/>
        </authorList>
    </citation>
    <scope>NUCLEOTIDE SEQUENCE [LARGE SCALE GENOMIC DNA]</scope>
    <source>
        <strain evidence="6 7">HL17</strain>
    </source>
</reference>
<protein>
    <submittedName>
        <fullName evidence="6">Copper resistance protein CopC</fullName>
    </submittedName>
</protein>
<gene>
    <name evidence="6" type="ORF">B1A74_11100</name>
</gene>
<dbReference type="Proteomes" id="UP000189177">
    <property type="component" value="Unassembled WGS sequence"/>
</dbReference>
<evidence type="ECO:0000256" key="1">
    <source>
        <dbReference type="ARBA" id="ARBA00022729"/>
    </source>
</evidence>
<accession>A0A1V2ZWI3</accession>
<keyword evidence="7" id="KW-1185">Reference proteome</keyword>
<name>A0A1V2ZWI3_9GAMM</name>
<dbReference type="GO" id="GO:0046688">
    <property type="term" value="P:response to copper ion"/>
    <property type="evidence" value="ECO:0007669"/>
    <property type="project" value="InterPro"/>
</dbReference>
<dbReference type="GO" id="GO:0005507">
    <property type="term" value="F:copper ion binding"/>
    <property type="evidence" value="ECO:0007669"/>
    <property type="project" value="InterPro"/>
</dbReference>
<dbReference type="InterPro" id="IPR014755">
    <property type="entry name" value="Cu-Rt/internalin_Ig-like"/>
</dbReference>
<dbReference type="GO" id="GO:0042597">
    <property type="term" value="C:periplasmic space"/>
    <property type="evidence" value="ECO:0007669"/>
    <property type="project" value="InterPro"/>
</dbReference>